<dbReference type="EMBL" id="LCYG01000016">
    <property type="protein sequence ID" value="KLK94182.1"/>
    <property type="molecule type" value="Genomic_DNA"/>
</dbReference>
<dbReference type="Proteomes" id="UP000035489">
    <property type="component" value="Unassembled WGS sequence"/>
</dbReference>
<evidence type="ECO:0000313" key="2">
    <source>
        <dbReference type="Proteomes" id="UP000035489"/>
    </source>
</evidence>
<protein>
    <recommendedName>
        <fullName evidence="3">TRAP ABC transporter</fullName>
    </recommendedName>
</protein>
<reference evidence="1 2" key="1">
    <citation type="submission" date="2015-05" db="EMBL/GenBank/DDBJ databases">
        <title>Draft genome sequence of Microvirga vignae strain BR3299, a novel nitrogen fixing bacteria isolated from Brazil semi-aired region.</title>
        <authorList>
            <person name="Zilli J.E."/>
            <person name="Passos S.R."/>
            <person name="Leite J."/>
            <person name="Baldani J.I."/>
            <person name="Xavier G.R."/>
            <person name="Rumjaneck N.G."/>
            <person name="Simoes-Araujo J.L."/>
        </authorList>
    </citation>
    <scope>NUCLEOTIDE SEQUENCE [LARGE SCALE GENOMIC DNA]</scope>
    <source>
        <strain evidence="1 2">BR3299</strain>
    </source>
</reference>
<dbReference type="PANTHER" id="PTHR42941:SF1">
    <property type="entry name" value="SLL1037 PROTEIN"/>
    <property type="match status" value="1"/>
</dbReference>
<dbReference type="PANTHER" id="PTHR42941">
    <property type="entry name" value="SLL1037 PROTEIN"/>
    <property type="match status" value="1"/>
</dbReference>
<dbReference type="Pfam" id="PF16868">
    <property type="entry name" value="NMT1_3"/>
    <property type="match status" value="1"/>
</dbReference>
<dbReference type="PATRIC" id="fig|1225564.3.peg.1816"/>
<proteinExistence type="predicted"/>
<dbReference type="AlphaFoldDB" id="A0A0H1RNC4"/>
<evidence type="ECO:0008006" key="3">
    <source>
        <dbReference type="Google" id="ProtNLM"/>
    </source>
</evidence>
<sequence length="357" mass="39829">MSGLAGASAQTAPTFNASRVNAGTVGVISGGADGTYIRIAADLANVLDGEDLRVLPMIGRGSLQNLRDIMFLRGVDIGIVQMDAREQLKAENLQDNAARRLRFITRLYNEEVHIIASRDITDIRQLDGRKVNIDKAGSGTNLTSRLIFEKLGIKPDVTTFDQASSYAKLKSGEIQAAVYVAGRPVRAIAEFQTDGRFHLISIPFEGEIAESYFPARLTSEDYPQLVDRNQPAETLAVGSLLAVFNWPENSDRYSRVKRFVNAFFSRFDEFLQPGRHPKWKEVNLAADVPGWERVKAAQDWLDRATAGNPSAEVQSFEGFMNSRGINVTAEQREALFRDFLAWQNDRQKVTRRSTRQD</sequence>
<comment type="caution">
    <text evidence="1">The sequence shown here is derived from an EMBL/GenBank/DDBJ whole genome shotgun (WGS) entry which is preliminary data.</text>
</comment>
<dbReference type="SUPFAM" id="SSF53850">
    <property type="entry name" value="Periplasmic binding protein-like II"/>
    <property type="match status" value="1"/>
</dbReference>
<organism evidence="1 2">
    <name type="scientific">Microvirga vignae</name>
    <dbReference type="NCBI Taxonomy" id="1225564"/>
    <lineage>
        <taxon>Bacteria</taxon>
        <taxon>Pseudomonadati</taxon>
        <taxon>Pseudomonadota</taxon>
        <taxon>Alphaproteobacteria</taxon>
        <taxon>Hyphomicrobiales</taxon>
        <taxon>Methylobacteriaceae</taxon>
        <taxon>Microvirga</taxon>
    </lineage>
</organism>
<dbReference type="STRING" id="1225564.AA309_06675"/>
<dbReference type="Gene3D" id="3.40.190.10">
    <property type="entry name" value="Periplasmic binding protein-like II"/>
    <property type="match status" value="2"/>
</dbReference>
<dbReference type="InterPro" id="IPR011852">
    <property type="entry name" value="TRAP_TAXI"/>
</dbReference>
<keyword evidence="2" id="KW-1185">Reference proteome</keyword>
<gene>
    <name evidence="1" type="ORF">AA309_06675</name>
</gene>
<accession>A0A0H1RNC4</accession>
<dbReference type="NCBIfam" id="TIGR02122">
    <property type="entry name" value="TRAP_TAXI"/>
    <property type="match status" value="1"/>
</dbReference>
<name>A0A0H1RNC4_9HYPH</name>
<evidence type="ECO:0000313" key="1">
    <source>
        <dbReference type="EMBL" id="KLK94182.1"/>
    </source>
</evidence>